<name>A0A1E5VBY5_9POAL</name>
<comment type="caution">
    <text evidence="1">The sequence shown here is derived from an EMBL/GenBank/DDBJ whole genome shotgun (WGS) entry which is preliminary data.</text>
</comment>
<dbReference type="OrthoDB" id="691957at2759"/>
<evidence type="ECO:0000313" key="2">
    <source>
        <dbReference type="Proteomes" id="UP000095767"/>
    </source>
</evidence>
<gene>
    <name evidence="1" type="ORF">BAE44_0016405</name>
</gene>
<reference evidence="1 2" key="1">
    <citation type="submission" date="2016-09" db="EMBL/GenBank/DDBJ databases">
        <title>The draft genome of Dichanthelium oligosanthes: A C3 panicoid grass species.</title>
        <authorList>
            <person name="Studer A.J."/>
            <person name="Schnable J.C."/>
            <person name="Brutnell T.P."/>
        </authorList>
    </citation>
    <scope>NUCLEOTIDE SEQUENCE [LARGE SCALE GENOMIC DNA]</scope>
    <source>
        <strain evidence="2">cv. Kellogg 1175</strain>
        <tissue evidence="1">Leaf</tissue>
    </source>
</reference>
<proteinExistence type="predicted"/>
<dbReference type="Proteomes" id="UP000095767">
    <property type="component" value="Unassembled WGS sequence"/>
</dbReference>
<dbReference type="AlphaFoldDB" id="A0A1E5VBY5"/>
<dbReference type="EMBL" id="LWDX02044973">
    <property type="protein sequence ID" value="OEL22577.1"/>
    <property type="molecule type" value="Genomic_DNA"/>
</dbReference>
<accession>A0A1E5VBY5</accession>
<keyword evidence="2" id="KW-1185">Reference proteome</keyword>
<organism evidence="1 2">
    <name type="scientific">Dichanthelium oligosanthes</name>
    <dbReference type="NCBI Taxonomy" id="888268"/>
    <lineage>
        <taxon>Eukaryota</taxon>
        <taxon>Viridiplantae</taxon>
        <taxon>Streptophyta</taxon>
        <taxon>Embryophyta</taxon>
        <taxon>Tracheophyta</taxon>
        <taxon>Spermatophyta</taxon>
        <taxon>Magnoliopsida</taxon>
        <taxon>Liliopsida</taxon>
        <taxon>Poales</taxon>
        <taxon>Poaceae</taxon>
        <taxon>PACMAD clade</taxon>
        <taxon>Panicoideae</taxon>
        <taxon>Panicodae</taxon>
        <taxon>Paniceae</taxon>
        <taxon>Dichantheliinae</taxon>
        <taxon>Dichanthelium</taxon>
    </lineage>
</organism>
<evidence type="ECO:0000313" key="1">
    <source>
        <dbReference type="EMBL" id="OEL22577.1"/>
    </source>
</evidence>
<sequence>MDNWINGYSIKILAPNLGEAVPCRTRSSRSVRQALTNRTWVKDIKCAMTVHVLLQYLHIWGLVRNVVLDPMTSDHFIWKWTSSGESVSYTHLDVYKRQLQCICTL</sequence>
<protein>
    <submittedName>
        <fullName evidence="1">Uncharacterized protein</fullName>
    </submittedName>
</protein>